<dbReference type="KEGG" id="lcre:Pla8534_60590"/>
<feature type="region of interest" description="Disordered" evidence="1">
    <location>
        <begin position="158"/>
        <end position="184"/>
    </location>
</feature>
<accession>A0A518E279</accession>
<sequence length="184" mass="19839" precursor="true">MSVRLFHALAPLLLLLLLSPLATAADPETPATETPATETPATTTTEADTAAGDEDSPPEPEPRQEAEKAEQPSLIGKWQVVSIVEGGKEQEKKDEAVEFTKDQFLLGGAEKSPFSYLVRPDASPAELDLVFETPGIRVKLLGIYEIQNDTLRLCLAGPDNKRPTEFASPEGSPYSLATLQRKGP</sequence>
<evidence type="ECO:0008006" key="5">
    <source>
        <dbReference type="Google" id="ProtNLM"/>
    </source>
</evidence>
<protein>
    <recommendedName>
        <fullName evidence="5">TIGR03067 domain-containing protein</fullName>
    </recommendedName>
</protein>
<dbReference type="EMBL" id="CP036433">
    <property type="protein sequence ID" value="QDU98198.1"/>
    <property type="molecule type" value="Genomic_DNA"/>
</dbReference>
<keyword evidence="4" id="KW-1185">Reference proteome</keyword>
<feature type="chain" id="PRO_5021769313" description="TIGR03067 domain-containing protein" evidence="2">
    <location>
        <begin position="25"/>
        <end position="184"/>
    </location>
</feature>
<dbReference type="OrthoDB" id="292826at2"/>
<gene>
    <name evidence="3" type="ORF">Pla8534_60590</name>
</gene>
<feature type="signal peptide" evidence="2">
    <location>
        <begin position="1"/>
        <end position="24"/>
    </location>
</feature>
<organism evidence="3 4">
    <name type="scientific">Lignipirellula cremea</name>
    <dbReference type="NCBI Taxonomy" id="2528010"/>
    <lineage>
        <taxon>Bacteria</taxon>
        <taxon>Pseudomonadati</taxon>
        <taxon>Planctomycetota</taxon>
        <taxon>Planctomycetia</taxon>
        <taxon>Pirellulales</taxon>
        <taxon>Pirellulaceae</taxon>
        <taxon>Lignipirellula</taxon>
    </lineage>
</organism>
<feature type="compositionally biased region" description="Basic and acidic residues" evidence="1">
    <location>
        <begin position="60"/>
        <end position="70"/>
    </location>
</feature>
<dbReference type="InterPro" id="IPR017504">
    <property type="entry name" value="CHP03067_Planctomycetes"/>
</dbReference>
<dbReference type="AlphaFoldDB" id="A0A518E279"/>
<feature type="region of interest" description="Disordered" evidence="1">
    <location>
        <begin position="26"/>
        <end position="74"/>
    </location>
</feature>
<keyword evidence="2" id="KW-0732">Signal</keyword>
<evidence type="ECO:0000256" key="1">
    <source>
        <dbReference type="SAM" id="MobiDB-lite"/>
    </source>
</evidence>
<dbReference type="Proteomes" id="UP000317648">
    <property type="component" value="Chromosome"/>
</dbReference>
<proteinExistence type="predicted"/>
<name>A0A518E279_9BACT</name>
<dbReference type="RefSeq" id="WP_145057256.1">
    <property type="nucleotide sequence ID" value="NZ_CP036433.1"/>
</dbReference>
<evidence type="ECO:0000313" key="4">
    <source>
        <dbReference type="Proteomes" id="UP000317648"/>
    </source>
</evidence>
<reference evidence="3 4" key="1">
    <citation type="submission" date="2019-02" db="EMBL/GenBank/DDBJ databases">
        <title>Deep-cultivation of Planctomycetes and their phenomic and genomic characterization uncovers novel biology.</title>
        <authorList>
            <person name="Wiegand S."/>
            <person name="Jogler M."/>
            <person name="Boedeker C."/>
            <person name="Pinto D."/>
            <person name="Vollmers J."/>
            <person name="Rivas-Marin E."/>
            <person name="Kohn T."/>
            <person name="Peeters S.H."/>
            <person name="Heuer A."/>
            <person name="Rast P."/>
            <person name="Oberbeckmann S."/>
            <person name="Bunk B."/>
            <person name="Jeske O."/>
            <person name="Meyerdierks A."/>
            <person name="Storesund J.E."/>
            <person name="Kallscheuer N."/>
            <person name="Luecker S."/>
            <person name="Lage O.M."/>
            <person name="Pohl T."/>
            <person name="Merkel B.J."/>
            <person name="Hornburger P."/>
            <person name="Mueller R.-W."/>
            <person name="Bruemmer F."/>
            <person name="Labrenz M."/>
            <person name="Spormann A.M."/>
            <person name="Op den Camp H."/>
            <person name="Overmann J."/>
            <person name="Amann R."/>
            <person name="Jetten M.S.M."/>
            <person name="Mascher T."/>
            <person name="Medema M.H."/>
            <person name="Devos D.P."/>
            <person name="Kaster A.-K."/>
            <person name="Ovreas L."/>
            <person name="Rohde M."/>
            <person name="Galperin M.Y."/>
            <person name="Jogler C."/>
        </authorList>
    </citation>
    <scope>NUCLEOTIDE SEQUENCE [LARGE SCALE GENOMIC DNA]</scope>
    <source>
        <strain evidence="3 4">Pla85_3_4</strain>
    </source>
</reference>
<evidence type="ECO:0000313" key="3">
    <source>
        <dbReference type="EMBL" id="QDU98198.1"/>
    </source>
</evidence>
<evidence type="ECO:0000256" key="2">
    <source>
        <dbReference type="SAM" id="SignalP"/>
    </source>
</evidence>
<feature type="compositionally biased region" description="Low complexity" evidence="1">
    <location>
        <begin position="26"/>
        <end position="50"/>
    </location>
</feature>
<dbReference type="NCBIfam" id="TIGR03067">
    <property type="entry name" value="Planc_TIGR03067"/>
    <property type="match status" value="1"/>
</dbReference>